<accession>A0A1H5AMX8</accession>
<dbReference type="Proteomes" id="UP000183208">
    <property type="component" value="Unassembled WGS sequence"/>
</dbReference>
<gene>
    <name evidence="1" type="ORF">SAMN05444171_4084</name>
</gene>
<reference evidence="1 2" key="1">
    <citation type="submission" date="2016-10" db="EMBL/GenBank/DDBJ databases">
        <authorList>
            <person name="de Groot N.N."/>
        </authorList>
    </citation>
    <scope>NUCLEOTIDE SEQUENCE [LARGE SCALE GENOMIC DNA]</scope>
    <source>
        <strain evidence="1 2">GAS522</strain>
    </source>
</reference>
<proteinExistence type="predicted"/>
<evidence type="ECO:0000313" key="2">
    <source>
        <dbReference type="Proteomes" id="UP000183208"/>
    </source>
</evidence>
<sequence>MRGTVVFWKREYRDPTEDFSWGFIMPEGSNRRDANVRVYFNSKSARYSPVKQGDLVEYEIKVFREPRPDRPGSAASKVERVEQ</sequence>
<dbReference type="AlphaFoldDB" id="A0A1H5AMX8"/>
<dbReference type="EMBL" id="FNTI01000001">
    <property type="protein sequence ID" value="SED43054.1"/>
    <property type="molecule type" value="Genomic_DNA"/>
</dbReference>
<evidence type="ECO:0000313" key="1">
    <source>
        <dbReference type="EMBL" id="SED43054.1"/>
    </source>
</evidence>
<name>A0A1H5AMX8_9BRAD</name>
<protein>
    <submittedName>
        <fullName evidence="1">Uncharacterized protein</fullName>
    </submittedName>
</protein>
<organism evidence="1 2">
    <name type="scientific">Bradyrhizobium lablabi</name>
    <dbReference type="NCBI Taxonomy" id="722472"/>
    <lineage>
        <taxon>Bacteria</taxon>
        <taxon>Pseudomonadati</taxon>
        <taxon>Pseudomonadota</taxon>
        <taxon>Alphaproteobacteria</taxon>
        <taxon>Hyphomicrobiales</taxon>
        <taxon>Nitrobacteraceae</taxon>
        <taxon>Bradyrhizobium</taxon>
    </lineage>
</organism>
<dbReference type="RefSeq" id="WP_143039736.1">
    <property type="nucleotide sequence ID" value="NZ_FNTI01000001.1"/>
</dbReference>